<dbReference type="RefSeq" id="WP_121093619.1">
    <property type="nucleotide sequence ID" value="NZ_UIHC01000007.1"/>
</dbReference>
<evidence type="ECO:0000313" key="5">
    <source>
        <dbReference type="Proteomes" id="UP000272908"/>
    </source>
</evidence>
<dbReference type="SUPFAM" id="SSF52172">
    <property type="entry name" value="CheY-like"/>
    <property type="match status" value="1"/>
</dbReference>
<dbReference type="PANTHER" id="PTHR44591">
    <property type="entry name" value="STRESS RESPONSE REGULATOR PROTEIN 1"/>
    <property type="match status" value="1"/>
</dbReference>
<gene>
    <name evidence="4" type="primary">phoP_1</name>
    <name evidence="4" type="ORF">ROE7235_01063</name>
</gene>
<keyword evidence="5" id="KW-1185">Reference proteome</keyword>
<evidence type="ECO:0000259" key="3">
    <source>
        <dbReference type="PROSITE" id="PS50110"/>
    </source>
</evidence>
<protein>
    <submittedName>
        <fullName evidence="4">Transcriptional regulatory protein PhoP</fullName>
    </submittedName>
</protein>
<dbReference type="PANTHER" id="PTHR44591:SF3">
    <property type="entry name" value="RESPONSE REGULATORY DOMAIN-CONTAINING PROTEIN"/>
    <property type="match status" value="1"/>
</dbReference>
<organism evidence="4 5">
    <name type="scientific">Roseinatronobacter ekhonensis</name>
    <dbReference type="NCBI Taxonomy" id="254356"/>
    <lineage>
        <taxon>Bacteria</taxon>
        <taxon>Pseudomonadati</taxon>
        <taxon>Pseudomonadota</taxon>
        <taxon>Alphaproteobacteria</taxon>
        <taxon>Rhodobacterales</taxon>
        <taxon>Paracoccaceae</taxon>
        <taxon>Roseinatronobacter</taxon>
    </lineage>
</organism>
<evidence type="ECO:0000256" key="2">
    <source>
        <dbReference type="PROSITE-ProRule" id="PRU00169"/>
    </source>
</evidence>
<reference evidence="5" key="1">
    <citation type="submission" date="2018-08" db="EMBL/GenBank/DDBJ databases">
        <authorList>
            <person name="Rodrigo-Torres L."/>
            <person name="Arahal R. D."/>
            <person name="Lucena T."/>
        </authorList>
    </citation>
    <scope>NUCLEOTIDE SEQUENCE [LARGE SCALE GENOMIC DNA]</scope>
    <source>
        <strain evidence="5">CECT 7235</strain>
    </source>
</reference>
<dbReference type="EMBL" id="UIHC01000007">
    <property type="protein sequence ID" value="SUZ31324.1"/>
    <property type="molecule type" value="Genomic_DNA"/>
</dbReference>
<dbReference type="CDD" id="cd00156">
    <property type="entry name" value="REC"/>
    <property type="match status" value="1"/>
</dbReference>
<feature type="domain" description="Response regulatory" evidence="3">
    <location>
        <begin position="25"/>
        <end position="138"/>
    </location>
</feature>
<evidence type="ECO:0000313" key="4">
    <source>
        <dbReference type="EMBL" id="SUZ31324.1"/>
    </source>
</evidence>
<dbReference type="AlphaFoldDB" id="A0A3B0MQY5"/>
<feature type="modified residue" description="4-aspartylphosphate" evidence="2">
    <location>
        <position position="74"/>
    </location>
</feature>
<name>A0A3B0MQY5_9RHOB</name>
<sequence>MNTDSTATTLSPALPPAQPYQRGGTLLLVEDSRLTADYVRLMFRSAGGRLRRADCLRSGRRHMSLYTPDAAIVDLGLPDGSGLDLIAEMARRRPRTGLIVATSGDPEMEEEAFLAGADRFLPKPFGSGAAFCQMLAPVFFGLRGAVVEQASPGQAALRDDLYLALDLLNGTGTRPAYALQFIAQLACMTGDFALERAVIARDMAQVIALLRDRLRALPLI</sequence>
<dbReference type="OrthoDB" id="7831674at2"/>
<dbReference type="InterPro" id="IPR011006">
    <property type="entry name" value="CheY-like_superfamily"/>
</dbReference>
<evidence type="ECO:0000256" key="1">
    <source>
        <dbReference type="ARBA" id="ARBA00022553"/>
    </source>
</evidence>
<dbReference type="PROSITE" id="PS50110">
    <property type="entry name" value="RESPONSE_REGULATORY"/>
    <property type="match status" value="1"/>
</dbReference>
<dbReference type="Gene3D" id="3.40.50.2300">
    <property type="match status" value="1"/>
</dbReference>
<accession>A0A3B0MQY5</accession>
<dbReference type="InterPro" id="IPR050595">
    <property type="entry name" value="Bact_response_regulator"/>
</dbReference>
<dbReference type="Proteomes" id="UP000272908">
    <property type="component" value="Unassembled WGS sequence"/>
</dbReference>
<dbReference type="SMART" id="SM00448">
    <property type="entry name" value="REC"/>
    <property type="match status" value="1"/>
</dbReference>
<dbReference type="GO" id="GO:0000160">
    <property type="term" value="P:phosphorelay signal transduction system"/>
    <property type="evidence" value="ECO:0007669"/>
    <property type="project" value="InterPro"/>
</dbReference>
<dbReference type="InterPro" id="IPR001789">
    <property type="entry name" value="Sig_transdc_resp-reg_receiver"/>
</dbReference>
<keyword evidence="1 2" id="KW-0597">Phosphoprotein</keyword>
<dbReference type="Pfam" id="PF00072">
    <property type="entry name" value="Response_reg"/>
    <property type="match status" value="1"/>
</dbReference>
<proteinExistence type="predicted"/>